<dbReference type="EMBL" id="UINC01013344">
    <property type="protein sequence ID" value="SVA57725.1"/>
    <property type="molecule type" value="Genomic_DNA"/>
</dbReference>
<dbReference type="AlphaFoldDB" id="A0A381WZ06"/>
<gene>
    <name evidence="3" type="ORF">METZ01_LOCUS110579</name>
</gene>
<accession>A0A381WZ06</accession>
<keyword evidence="1" id="KW-0175">Coiled coil</keyword>
<dbReference type="Pfam" id="PF24481">
    <property type="entry name" value="CT398_CC"/>
    <property type="match status" value="1"/>
</dbReference>
<evidence type="ECO:0000313" key="3">
    <source>
        <dbReference type="EMBL" id="SVA57725.1"/>
    </source>
</evidence>
<sequence>MENSKNILDLQTKDNEIQIVKARLNEINDQLSDESSVSDASKIDDAIKLQFQNLSSKVRKLEGDNLSLLSQQKSVTTKIYGGAITSEKELAALQEELSSLESKIEGLEDSLLSAMVDYDRYQEGVKKSADNLSSVLENRKTLLESITKEKGRLERDMIDLQTNREKLQIEIPSTVYTTYERLRKSKDGLAVSIMRGERCSACNISVPNKIAQTIGTPDNISFCNSCQRILITDD</sequence>
<evidence type="ECO:0000256" key="1">
    <source>
        <dbReference type="SAM" id="Coils"/>
    </source>
</evidence>
<dbReference type="InterPro" id="IPR056003">
    <property type="entry name" value="CT398_CC_hairpin"/>
</dbReference>
<protein>
    <recommendedName>
        <fullName evidence="2">CT398-like coiled coil hairpin domain-containing protein</fullName>
    </recommendedName>
</protein>
<organism evidence="3">
    <name type="scientific">marine metagenome</name>
    <dbReference type="NCBI Taxonomy" id="408172"/>
    <lineage>
        <taxon>unclassified sequences</taxon>
        <taxon>metagenomes</taxon>
        <taxon>ecological metagenomes</taxon>
    </lineage>
</organism>
<reference evidence="3" key="1">
    <citation type="submission" date="2018-05" db="EMBL/GenBank/DDBJ databases">
        <authorList>
            <person name="Lanie J.A."/>
            <person name="Ng W.-L."/>
            <person name="Kazmierczak K.M."/>
            <person name="Andrzejewski T.M."/>
            <person name="Davidsen T.M."/>
            <person name="Wayne K.J."/>
            <person name="Tettelin H."/>
            <person name="Glass J.I."/>
            <person name="Rusch D."/>
            <person name="Podicherti R."/>
            <person name="Tsui H.-C.T."/>
            <person name="Winkler M.E."/>
        </authorList>
    </citation>
    <scope>NUCLEOTIDE SEQUENCE</scope>
</reference>
<proteinExistence type="predicted"/>
<evidence type="ECO:0000259" key="2">
    <source>
        <dbReference type="Pfam" id="PF24481"/>
    </source>
</evidence>
<feature type="domain" description="CT398-like coiled coil hairpin" evidence="2">
    <location>
        <begin position="10"/>
        <end position="186"/>
    </location>
</feature>
<dbReference type="Gene3D" id="1.10.287.1490">
    <property type="match status" value="1"/>
</dbReference>
<feature type="coiled-coil region" evidence="1">
    <location>
        <begin position="83"/>
        <end position="110"/>
    </location>
</feature>
<feature type="coiled-coil region" evidence="1">
    <location>
        <begin position="143"/>
        <end position="170"/>
    </location>
</feature>
<name>A0A381WZ06_9ZZZZ</name>